<evidence type="ECO:0000313" key="3">
    <source>
        <dbReference type="EMBL" id="KAL2844145.1"/>
    </source>
</evidence>
<gene>
    <name evidence="3" type="ORF">BJY01DRAFT_215186</name>
</gene>
<dbReference type="Proteomes" id="UP001610446">
    <property type="component" value="Unassembled WGS sequence"/>
</dbReference>
<evidence type="ECO:0000256" key="1">
    <source>
        <dbReference type="SAM" id="MobiDB-lite"/>
    </source>
</evidence>
<evidence type="ECO:0000313" key="4">
    <source>
        <dbReference type="Proteomes" id="UP001610446"/>
    </source>
</evidence>
<feature type="compositionally biased region" description="Polar residues" evidence="1">
    <location>
        <begin position="92"/>
        <end position="107"/>
    </location>
</feature>
<keyword evidence="4" id="KW-1185">Reference proteome</keyword>
<protein>
    <recommendedName>
        <fullName evidence="5">Secreted protein</fullName>
    </recommendedName>
</protein>
<keyword evidence="2" id="KW-0732">Signal</keyword>
<comment type="caution">
    <text evidence="3">The sequence shown here is derived from an EMBL/GenBank/DDBJ whole genome shotgun (WGS) entry which is preliminary data.</text>
</comment>
<name>A0ABR4JVR8_9EURO</name>
<dbReference type="EMBL" id="JBFXLU010000083">
    <property type="protein sequence ID" value="KAL2844145.1"/>
    <property type="molecule type" value="Genomic_DNA"/>
</dbReference>
<feature type="compositionally biased region" description="Basic residues" evidence="1">
    <location>
        <begin position="34"/>
        <end position="44"/>
    </location>
</feature>
<evidence type="ECO:0000256" key="2">
    <source>
        <dbReference type="SAM" id="SignalP"/>
    </source>
</evidence>
<organism evidence="3 4">
    <name type="scientific">Aspergillus pseudoustus</name>
    <dbReference type="NCBI Taxonomy" id="1810923"/>
    <lineage>
        <taxon>Eukaryota</taxon>
        <taxon>Fungi</taxon>
        <taxon>Dikarya</taxon>
        <taxon>Ascomycota</taxon>
        <taxon>Pezizomycotina</taxon>
        <taxon>Eurotiomycetes</taxon>
        <taxon>Eurotiomycetidae</taxon>
        <taxon>Eurotiales</taxon>
        <taxon>Aspergillaceae</taxon>
        <taxon>Aspergillus</taxon>
        <taxon>Aspergillus subgen. Nidulantes</taxon>
    </lineage>
</organism>
<reference evidence="3 4" key="1">
    <citation type="submission" date="2024-07" db="EMBL/GenBank/DDBJ databases">
        <title>Section-level genome sequencing and comparative genomics of Aspergillus sections Usti and Cavernicolus.</title>
        <authorList>
            <consortium name="Lawrence Berkeley National Laboratory"/>
            <person name="Nybo J.L."/>
            <person name="Vesth T.C."/>
            <person name="Theobald S."/>
            <person name="Frisvad J.C."/>
            <person name="Larsen T.O."/>
            <person name="Kjaerboelling I."/>
            <person name="Rothschild-Mancinelli K."/>
            <person name="Lyhne E.K."/>
            <person name="Kogle M.E."/>
            <person name="Barry K."/>
            <person name="Clum A."/>
            <person name="Na H."/>
            <person name="Ledsgaard L."/>
            <person name="Lin J."/>
            <person name="Lipzen A."/>
            <person name="Kuo A."/>
            <person name="Riley R."/>
            <person name="Mondo S."/>
            <person name="Labutti K."/>
            <person name="Haridas S."/>
            <person name="Pangalinan J."/>
            <person name="Salamov A.A."/>
            <person name="Simmons B.A."/>
            <person name="Magnuson J.K."/>
            <person name="Chen J."/>
            <person name="Drula E."/>
            <person name="Henrissat B."/>
            <person name="Wiebenga A."/>
            <person name="Lubbers R.J."/>
            <person name="Gomes A.C."/>
            <person name="Makela M.R."/>
            <person name="Stajich J."/>
            <person name="Grigoriev I.V."/>
            <person name="Mortensen U.H."/>
            <person name="De Vries R.P."/>
            <person name="Baker S.E."/>
            <person name="Andersen M.R."/>
        </authorList>
    </citation>
    <scope>NUCLEOTIDE SEQUENCE [LARGE SCALE GENOMIC DNA]</scope>
    <source>
        <strain evidence="3 4">CBS 123904</strain>
    </source>
</reference>
<feature type="signal peptide" evidence="2">
    <location>
        <begin position="1"/>
        <end position="17"/>
    </location>
</feature>
<feature type="region of interest" description="Disordered" evidence="1">
    <location>
        <begin position="33"/>
        <end position="62"/>
    </location>
</feature>
<sequence length="115" mass="12930">MLGVWVASCIICRWCLSERVAWGQARDVQGTKLLSRRGKKRRDQGRKASAGRMAEGSREERNGKHSILDCVCVYYIQIGIYILGGRMGSGIPDSQHQTQPSGVATRNQKIEKRMH</sequence>
<evidence type="ECO:0008006" key="5">
    <source>
        <dbReference type="Google" id="ProtNLM"/>
    </source>
</evidence>
<accession>A0ABR4JVR8</accession>
<feature type="chain" id="PRO_5045759127" description="Secreted protein" evidence="2">
    <location>
        <begin position="18"/>
        <end position="115"/>
    </location>
</feature>
<proteinExistence type="predicted"/>
<feature type="region of interest" description="Disordered" evidence="1">
    <location>
        <begin position="91"/>
        <end position="115"/>
    </location>
</feature>